<keyword evidence="7 10" id="KW-0472">Membrane</keyword>
<feature type="transmembrane region" description="Helical" evidence="10">
    <location>
        <begin position="40"/>
        <end position="65"/>
    </location>
</feature>
<feature type="transmembrane region" description="Helical" evidence="10">
    <location>
        <begin position="71"/>
        <end position="92"/>
    </location>
</feature>
<gene>
    <name evidence="11" type="ORF">Zmor_007618</name>
</gene>
<keyword evidence="8" id="KW-0675">Receptor</keyword>
<comment type="caution">
    <text evidence="11">The sequence shown here is derived from an EMBL/GenBank/DDBJ whole genome shotgun (WGS) entry which is preliminary data.</text>
</comment>
<dbReference type="GO" id="GO:0005549">
    <property type="term" value="F:odorant binding"/>
    <property type="evidence" value="ECO:0007669"/>
    <property type="project" value="InterPro"/>
</dbReference>
<evidence type="ECO:0000256" key="5">
    <source>
        <dbReference type="ARBA" id="ARBA00022725"/>
    </source>
</evidence>
<evidence type="ECO:0000256" key="10">
    <source>
        <dbReference type="SAM" id="Phobius"/>
    </source>
</evidence>
<keyword evidence="2" id="KW-1003">Cell membrane</keyword>
<evidence type="ECO:0000256" key="1">
    <source>
        <dbReference type="ARBA" id="ARBA00004651"/>
    </source>
</evidence>
<feature type="transmembrane region" description="Helical" evidence="10">
    <location>
        <begin position="254"/>
        <end position="275"/>
    </location>
</feature>
<evidence type="ECO:0000256" key="8">
    <source>
        <dbReference type="ARBA" id="ARBA00023170"/>
    </source>
</evidence>
<dbReference type="InterPro" id="IPR004117">
    <property type="entry name" value="7tm6_olfct_rcpt"/>
</dbReference>
<evidence type="ECO:0000256" key="4">
    <source>
        <dbReference type="ARBA" id="ARBA00022692"/>
    </source>
</evidence>
<dbReference type="Proteomes" id="UP001168821">
    <property type="component" value="Unassembled WGS sequence"/>
</dbReference>
<keyword evidence="4 10" id="KW-0812">Transmembrane</keyword>
<evidence type="ECO:0000256" key="2">
    <source>
        <dbReference type="ARBA" id="ARBA00022475"/>
    </source>
</evidence>
<dbReference type="GO" id="GO:0007165">
    <property type="term" value="P:signal transduction"/>
    <property type="evidence" value="ECO:0007669"/>
    <property type="project" value="UniProtKB-KW"/>
</dbReference>
<sequence length="330" mass="37995">MCTNKKFDWTRTIKTNILLLRLVGLWPSGNENFAVNFYTVYAFISVIVIMGGNNFFQIMNIFFVYTDLEALASTIFITITNVQASVKMYFFIRNIGLVKKLIQLLNGPIFQPKSKQQINIVKPTLKLWKTVYVCFVAIVAVTTFIWSIVPLLNDFQSRQLPLAAWYPYNHTVSIFYELTYMYQTIGLWYLAVANVDMDTLIVALMMYVVAQCDILCSDLKNLTNKKFGSVNKQITDCVKHHKEILSFARDSNKFFEMIILGQFFTSTIVLASTMFQLTLVNPLSSEGLVRIMYASGVITQIFIYCWFGNEVEAKVRYPNIFFSLTRACKN</sequence>
<keyword evidence="9" id="KW-0807">Transducer</keyword>
<proteinExistence type="predicted"/>
<feature type="transmembrane region" description="Helical" evidence="10">
    <location>
        <begin position="131"/>
        <end position="152"/>
    </location>
</feature>
<protein>
    <recommendedName>
        <fullName evidence="13">7tm 6 domain containing protein</fullName>
    </recommendedName>
</protein>
<dbReference type="PANTHER" id="PTHR21137:SF35">
    <property type="entry name" value="ODORANT RECEPTOR 19A-RELATED"/>
    <property type="match status" value="1"/>
</dbReference>
<evidence type="ECO:0000313" key="12">
    <source>
        <dbReference type="Proteomes" id="UP001168821"/>
    </source>
</evidence>
<evidence type="ECO:0008006" key="13">
    <source>
        <dbReference type="Google" id="ProtNLM"/>
    </source>
</evidence>
<organism evidence="11 12">
    <name type="scientific">Zophobas morio</name>
    <dbReference type="NCBI Taxonomy" id="2755281"/>
    <lineage>
        <taxon>Eukaryota</taxon>
        <taxon>Metazoa</taxon>
        <taxon>Ecdysozoa</taxon>
        <taxon>Arthropoda</taxon>
        <taxon>Hexapoda</taxon>
        <taxon>Insecta</taxon>
        <taxon>Pterygota</taxon>
        <taxon>Neoptera</taxon>
        <taxon>Endopterygota</taxon>
        <taxon>Coleoptera</taxon>
        <taxon>Polyphaga</taxon>
        <taxon>Cucujiformia</taxon>
        <taxon>Tenebrionidae</taxon>
        <taxon>Zophobas</taxon>
    </lineage>
</organism>
<name>A0AA38J019_9CUCU</name>
<dbReference type="AlphaFoldDB" id="A0AA38J019"/>
<evidence type="ECO:0000256" key="6">
    <source>
        <dbReference type="ARBA" id="ARBA00022989"/>
    </source>
</evidence>
<keyword evidence="6 10" id="KW-1133">Transmembrane helix</keyword>
<evidence type="ECO:0000313" key="11">
    <source>
        <dbReference type="EMBL" id="KAJ3663327.1"/>
    </source>
</evidence>
<evidence type="ECO:0000256" key="3">
    <source>
        <dbReference type="ARBA" id="ARBA00022606"/>
    </source>
</evidence>
<comment type="subcellular location">
    <subcellularLocation>
        <location evidence="1">Cell membrane</location>
        <topology evidence="1">Multi-pass membrane protein</topology>
    </subcellularLocation>
</comment>
<dbReference type="GO" id="GO:0005886">
    <property type="term" value="C:plasma membrane"/>
    <property type="evidence" value="ECO:0007669"/>
    <property type="project" value="UniProtKB-SubCell"/>
</dbReference>
<accession>A0AA38J019</accession>
<keyword evidence="5" id="KW-0552">Olfaction</keyword>
<evidence type="ECO:0000256" key="7">
    <source>
        <dbReference type="ARBA" id="ARBA00023136"/>
    </source>
</evidence>
<keyword evidence="12" id="KW-1185">Reference proteome</keyword>
<evidence type="ECO:0000256" key="9">
    <source>
        <dbReference type="ARBA" id="ARBA00023224"/>
    </source>
</evidence>
<feature type="transmembrane region" description="Helical" evidence="10">
    <location>
        <begin position="287"/>
        <end position="307"/>
    </location>
</feature>
<keyword evidence="3" id="KW-0716">Sensory transduction</keyword>
<dbReference type="Pfam" id="PF02949">
    <property type="entry name" value="7tm_6"/>
    <property type="match status" value="1"/>
</dbReference>
<dbReference type="GO" id="GO:0004984">
    <property type="term" value="F:olfactory receptor activity"/>
    <property type="evidence" value="ECO:0007669"/>
    <property type="project" value="InterPro"/>
</dbReference>
<dbReference type="EMBL" id="JALNTZ010000002">
    <property type="protein sequence ID" value="KAJ3663327.1"/>
    <property type="molecule type" value="Genomic_DNA"/>
</dbReference>
<reference evidence="11" key="1">
    <citation type="journal article" date="2023" name="G3 (Bethesda)">
        <title>Whole genome assemblies of Zophobas morio and Tenebrio molitor.</title>
        <authorList>
            <person name="Kaur S."/>
            <person name="Stinson S.A."/>
            <person name="diCenzo G.C."/>
        </authorList>
    </citation>
    <scope>NUCLEOTIDE SEQUENCE</scope>
    <source>
        <strain evidence="11">QUZm001</strain>
    </source>
</reference>
<dbReference type="PANTHER" id="PTHR21137">
    <property type="entry name" value="ODORANT RECEPTOR"/>
    <property type="match status" value="1"/>
</dbReference>